<name>A0A6J4RAM2_9ACTN</name>
<sequence length="33" mass="3359">EPMPDTGGAHVLPLAALLLLASAGIVSFAIRRT</sequence>
<dbReference type="NCBIfam" id="TIGR01167">
    <property type="entry name" value="LPXTG_anchor"/>
    <property type="match status" value="1"/>
</dbReference>
<dbReference type="EMBL" id="CADCVK010000008">
    <property type="protein sequence ID" value="CAA9463756.1"/>
    <property type="molecule type" value="Genomic_DNA"/>
</dbReference>
<dbReference type="AlphaFoldDB" id="A0A6J4RAM2"/>
<keyword evidence="1" id="KW-0472">Membrane</keyword>
<evidence type="ECO:0000256" key="1">
    <source>
        <dbReference type="SAM" id="Phobius"/>
    </source>
</evidence>
<protein>
    <submittedName>
        <fullName evidence="2">Uncharacterized protein</fullName>
    </submittedName>
</protein>
<accession>A0A6J4RAM2</accession>
<feature type="non-terminal residue" evidence="2">
    <location>
        <position position="1"/>
    </location>
</feature>
<gene>
    <name evidence="2" type="ORF">AVDCRST_MAG12-51</name>
</gene>
<keyword evidence="1" id="KW-1133">Transmembrane helix</keyword>
<feature type="transmembrane region" description="Helical" evidence="1">
    <location>
        <begin position="12"/>
        <end position="30"/>
    </location>
</feature>
<evidence type="ECO:0000313" key="2">
    <source>
        <dbReference type="EMBL" id="CAA9463756.1"/>
    </source>
</evidence>
<proteinExistence type="predicted"/>
<reference evidence="2" key="1">
    <citation type="submission" date="2020-02" db="EMBL/GenBank/DDBJ databases">
        <authorList>
            <person name="Meier V. D."/>
        </authorList>
    </citation>
    <scope>NUCLEOTIDE SEQUENCE</scope>
    <source>
        <strain evidence="2">AVDCRST_MAG12</strain>
    </source>
</reference>
<keyword evidence="1" id="KW-0812">Transmembrane</keyword>
<organism evidence="2">
    <name type="scientific">uncultured Rubrobacteraceae bacterium</name>
    <dbReference type="NCBI Taxonomy" id="349277"/>
    <lineage>
        <taxon>Bacteria</taxon>
        <taxon>Bacillati</taxon>
        <taxon>Actinomycetota</taxon>
        <taxon>Rubrobacteria</taxon>
        <taxon>Rubrobacterales</taxon>
        <taxon>Rubrobacteraceae</taxon>
        <taxon>environmental samples</taxon>
    </lineage>
</organism>